<sequence>MMSSLTVSGSGGPREFGSPHPLLSWCNRRASFNVFPHSMLSKSRWSVSTFVWSASDGSGGSGNLAQHLLTMSVVLQFALSKLQFPTLNSNPLPLLHQKNNHTFH</sequence>
<dbReference type="EMBL" id="MNCJ02000329">
    <property type="protein sequence ID" value="KAF5770033.1"/>
    <property type="molecule type" value="Genomic_DNA"/>
</dbReference>
<accession>A0A9K3EBX7</accession>
<dbReference type="Proteomes" id="UP000215914">
    <property type="component" value="Unassembled WGS sequence"/>
</dbReference>
<comment type="caution">
    <text evidence="1">The sequence shown here is derived from an EMBL/GenBank/DDBJ whole genome shotgun (WGS) entry which is preliminary data.</text>
</comment>
<evidence type="ECO:0000313" key="1">
    <source>
        <dbReference type="EMBL" id="KAF5770033.1"/>
    </source>
</evidence>
<protein>
    <submittedName>
        <fullName evidence="1">Uncharacterized protein</fullName>
    </submittedName>
</protein>
<gene>
    <name evidence="1" type="ORF">HanXRQr2_Chr14g0654991</name>
</gene>
<dbReference type="AlphaFoldDB" id="A0A9K3EBX7"/>
<reference evidence="1" key="1">
    <citation type="journal article" date="2017" name="Nature">
        <title>The sunflower genome provides insights into oil metabolism, flowering and Asterid evolution.</title>
        <authorList>
            <person name="Badouin H."/>
            <person name="Gouzy J."/>
            <person name="Grassa C.J."/>
            <person name="Murat F."/>
            <person name="Staton S.E."/>
            <person name="Cottret L."/>
            <person name="Lelandais-Briere C."/>
            <person name="Owens G.L."/>
            <person name="Carrere S."/>
            <person name="Mayjonade B."/>
            <person name="Legrand L."/>
            <person name="Gill N."/>
            <person name="Kane N.C."/>
            <person name="Bowers J.E."/>
            <person name="Hubner S."/>
            <person name="Bellec A."/>
            <person name="Berard A."/>
            <person name="Berges H."/>
            <person name="Blanchet N."/>
            <person name="Boniface M.C."/>
            <person name="Brunel D."/>
            <person name="Catrice O."/>
            <person name="Chaidir N."/>
            <person name="Claudel C."/>
            <person name="Donnadieu C."/>
            <person name="Faraut T."/>
            <person name="Fievet G."/>
            <person name="Helmstetter N."/>
            <person name="King M."/>
            <person name="Knapp S.J."/>
            <person name="Lai Z."/>
            <person name="Le Paslier M.C."/>
            <person name="Lippi Y."/>
            <person name="Lorenzon L."/>
            <person name="Mandel J.R."/>
            <person name="Marage G."/>
            <person name="Marchand G."/>
            <person name="Marquand E."/>
            <person name="Bret-Mestries E."/>
            <person name="Morien E."/>
            <person name="Nambeesan S."/>
            <person name="Nguyen T."/>
            <person name="Pegot-Espagnet P."/>
            <person name="Pouilly N."/>
            <person name="Raftis F."/>
            <person name="Sallet E."/>
            <person name="Schiex T."/>
            <person name="Thomas J."/>
            <person name="Vandecasteele C."/>
            <person name="Vares D."/>
            <person name="Vear F."/>
            <person name="Vautrin S."/>
            <person name="Crespi M."/>
            <person name="Mangin B."/>
            <person name="Burke J.M."/>
            <person name="Salse J."/>
            <person name="Munos S."/>
            <person name="Vincourt P."/>
            <person name="Rieseberg L.H."/>
            <person name="Langlade N.B."/>
        </authorList>
    </citation>
    <scope>NUCLEOTIDE SEQUENCE</scope>
    <source>
        <tissue evidence="1">Leaves</tissue>
    </source>
</reference>
<proteinExistence type="predicted"/>
<name>A0A9K3EBX7_HELAN</name>
<keyword evidence="2" id="KW-1185">Reference proteome</keyword>
<evidence type="ECO:0000313" key="2">
    <source>
        <dbReference type="Proteomes" id="UP000215914"/>
    </source>
</evidence>
<reference evidence="1" key="2">
    <citation type="submission" date="2020-06" db="EMBL/GenBank/DDBJ databases">
        <title>Helianthus annuus Genome sequencing and assembly Release 2.</title>
        <authorList>
            <person name="Gouzy J."/>
            <person name="Langlade N."/>
            <person name="Munos S."/>
        </authorList>
    </citation>
    <scope>NUCLEOTIDE SEQUENCE</scope>
    <source>
        <tissue evidence="1">Leaves</tissue>
    </source>
</reference>
<dbReference type="Gramene" id="mRNA:HanXRQr2_Chr14g0654991">
    <property type="protein sequence ID" value="mRNA:HanXRQr2_Chr14g0654991"/>
    <property type="gene ID" value="HanXRQr2_Chr14g0654991"/>
</dbReference>
<organism evidence="1 2">
    <name type="scientific">Helianthus annuus</name>
    <name type="common">Common sunflower</name>
    <dbReference type="NCBI Taxonomy" id="4232"/>
    <lineage>
        <taxon>Eukaryota</taxon>
        <taxon>Viridiplantae</taxon>
        <taxon>Streptophyta</taxon>
        <taxon>Embryophyta</taxon>
        <taxon>Tracheophyta</taxon>
        <taxon>Spermatophyta</taxon>
        <taxon>Magnoliopsida</taxon>
        <taxon>eudicotyledons</taxon>
        <taxon>Gunneridae</taxon>
        <taxon>Pentapetalae</taxon>
        <taxon>asterids</taxon>
        <taxon>campanulids</taxon>
        <taxon>Asterales</taxon>
        <taxon>Asteraceae</taxon>
        <taxon>Asteroideae</taxon>
        <taxon>Heliantheae alliance</taxon>
        <taxon>Heliantheae</taxon>
        <taxon>Helianthus</taxon>
    </lineage>
</organism>